<protein>
    <recommendedName>
        <fullName evidence="4">Secreted protein</fullName>
    </recommendedName>
</protein>
<organism evidence="2 3">
    <name type="scientific">Characodon lateralis</name>
    <dbReference type="NCBI Taxonomy" id="208331"/>
    <lineage>
        <taxon>Eukaryota</taxon>
        <taxon>Metazoa</taxon>
        <taxon>Chordata</taxon>
        <taxon>Craniata</taxon>
        <taxon>Vertebrata</taxon>
        <taxon>Euteleostomi</taxon>
        <taxon>Actinopterygii</taxon>
        <taxon>Neopterygii</taxon>
        <taxon>Teleostei</taxon>
        <taxon>Neoteleostei</taxon>
        <taxon>Acanthomorphata</taxon>
        <taxon>Ovalentaria</taxon>
        <taxon>Atherinomorphae</taxon>
        <taxon>Cyprinodontiformes</taxon>
        <taxon>Goodeidae</taxon>
        <taxon>Characodon</taxon>
    </lineage>
</organism>
<proteinExistence type="predicted"/>
<evidence type="ECO:0000313" key="2">
    <source>
        <dbReference type="EMBL" id="MED6285013.1"/>
    </source>
</evidence>
<comment type="caution">
    <text evidence="2">The sequence shown here is derived from an EMBL/GenBank/DDBJ whole genome shotgun (WGS) entry which is preliminary data.</text>
</comment>
<accession>A0ABU7EFI9</accession>
<feature type="chain" id="PRO_5045137089" description="Secreted protein" evidence="1">
    <location>
        <begin position="20"/>
        <end position="104"/>
    </location>
</feature>
<gene>
    <name evidence="2" type="ORF">CHARACLAT_024735</name>
</gene>
<evidence type="ECO:0000313" key="3">
    <source>
        <dbReference type="Proteomes" id="UP001352852"/>
    </source>
</evidence>
<keyword evidence="3" id="KW-1185">Reference proteome</keyword>
<evidence type="ECO:0008006" key="4">
    <source>
        <dbReference type="Google" id="ProtNLM"/>
    </source>
</evidence>
<dbReference type="EMBL" id="JAHUTJ010051949">
    <property type="protein sequence ID" value="MED6285013.1"/>
    <property type="molecule type" value="Genomic_DNA"/>
</dbReference>
<sequence>MGSASECMLSIVVCLYVRCADVFLCVHLRVGMYYCDCVRLFLRQVGSWAALLDQFRSPIKCVAYFISSCSLSVAGVSACRCVGGSWCQGLGAQACDSSLPGAAW</sequence>
<dbReference type="Proteomes" id="UP001352852">
    <property type="component" value="Unassembled WGS sequence"/>
</dbReference>
<keyword evidence="1" id="KW-0732">Signal</keyword>
<name>A0ABU7EFI9_9TELE</name>
<feature type="signal peptide" evidence="1">
    <location>
        <begin position="1"/>
        <end position="19"/>
    </location>
</feature>
<reference evidence="2 3" key="1">
    <citation type="submission" date="2021-06" db="EMBL/GenBank/DDBJ databases">
        <authorList>
            <person name="Palmer J.M."/>
        </authorList>
    </citation>
    <scope>NUCLEOTIDE SEQUENCE [LARGE SCALE GENOMIC DNA]</scope>
    <source>
        <strain evidence="2 3">CL_MEX2019</strain>
        <tissue evidence="2">Muscle</tissue>
    </source>
</reference>
<evidence type="ECO:0000256" key="1">
    <source>
        <dbReference type="SAM" id="SignalP"/>
    </source>
</evidence>